<keyword evidence="2" id="KW-1185">Reference proteome</keyword>
<accession>A0ACB9AFF2</accession>
<gene>
    <name evidence="1" type="ORF">L2E82_38027</name>
</gene>
<comment type="caution">
    <text evidence="1">The sequence shown here is derived from an EMBL/GenBank/DDBJ whole genome shotgun (WGS) entry which is preliminary data.</text>
</comment>
<reference evidence="2" key="1">
    <citation type="journal article" date="2022" name="Mol. Ecol. Resour.">
        <title>The genomes of chicory, endive, great burdock and yacon provide insights into Asteraceae palaeo-polyploidization history and plant inulin production.</title>
        <authorList>
            <person name="Fan W."/>
            <person name="Wang S."/>
            <person name="Wang H."/>
            <person name="Wang A."/>
            <person name="Jiang F."/>
            <person name="Liu H."/>
            <person name="Zhao H."/>
            <person name="Xu D."/>
            <person name="Zhang Y."/>
        </authorList>
    </citation>
    <scope>NUCLEOTIDE SEQUENCE [LARGE SCALE GENOMIC DNA]</scope>
    <source>
        <strain evidence="2">cv. Punajuju</strain>
    </source>
</reference>
<protein>
    <submittedName>
        <fullName evidence="1">Uncharacterized protein</fullName>
    </submittedName>
</protein>
<proteinExistence type="predicted"/>
<organism evidence="1 2">
    <name type="scientific">Cichorium intybus</name>
    <name type="common">Chicory</name>
    <dbReference type="NCBI Taxonomy" id="13427"/>
    <lineage>
        <taxon>Eukaryota</taxon>
        <taxon>Viridiplantae</taxon>
        <taxon>Streptophyta</taxon>
        <taxon>Embryophyta</taxon>
        <taxon>Tracheophyta</taxon>
        <taxon>Spermatophyta</taxon>
        <taxon>Magnoliopsida</taxon>
        <taxon>eudicotyledons</taxon>
        <taxon>Gunneridae</taxon>
        <taxon>Pentapetalae</taxon>
        <taxon>asterids</taxon>
        <taxon>campanulids</taxon>
        <taxon>Asterales</taxon>
        <taxon>Asteraceae</taxon>
        <taxon>Cichorioideae</taxon>
        <taxon>Cichorieae</taxon>
        <taxon>Cichoriinae</taxon>
        <taxon>Cichorium</taxon>
    </lineage>
</organism>
<sequence>MKTPSTKPSPRHDTPPKAPTYSTLAKDDELLYSPITTLDDLATVQLKSKYFDALTTKFQENFDTEVKEEAAASVEGSSQPELIGFFDLWPLTNLHFSAGGILCSSTEQKL</sequence>
<dbReference type="EMBL" id="CM042015">
    <property type="protein sequence ID" value="KAI3708680.1"/>
    <property type="molecule type" value="Genomic_DNA"/>
</dbReference>
<evidence type="ECO:0000313" key="2">
    <source>
        <dbReference type="Proteomes" id="UP001055811"/>
    </source>
</evidence>
<dbReference type="Proteomes" id="UP001055811">
    <property type="component" value="Linkage Group LG07"/>
</dbReference>
<evidence type="ECO:0000313" key="1">
    <source>
        <dbReference type="EMBL" id="KAI3708680.1"/>
    </source>
</evidence>
<reference evidence="1 2" key="2">
    <citation type="journal article" date="2022" name="Mol. Ecol. Resour.">
        <title>The genomes of chicory, endive, great burdock and yacon provide insights into Asteraceae paleo-polyploidization history and plant inulin production.</title>
        <authorList>
            <person name="Fan W."/>
            <person name="Wang S."/>
            <person name="Wang H."/>
            <person name="Wang A."/>
            <person name="Jiang F."/>
            <person name="Liu H."/>
            <person name="Zhao H."/>
            <person name="Xu D."/>
            <person name="Zhang Y."/>
        </authorList>
    </citation>
    <scope>NUCLEOTIDE SEQUENCE [LARGE SCALE GENOMIC DNA]</scope>
    <source>
        <strain evidence="2">cv. Punajuju</strain>
        <tissue evidence="1">Leaves</tissue>
    </source>
</reference>
<name>A0ACB9AFF2_CICIN</name>